<dbReference type="PATRIC" id="fig|1122147.4.peg.1052"/>
<feature type="region of interest" description="Disordered" evidence="1">
    <location>
        <begin position="180"/>
        <end position="221"/>
    </location>
</feature>
<feature type="compositionally biased region" description="Low complexity" evidence="1">
    <location>
        <begin position="180"/>
        <end position="208"/>
    </location>
</feature>
<dbReference type="EMBL" id="AZFW01000017">
    <property type="protein sequence ID" value="KRM29194.1"/>
    <property type="molecule type" value="Genomic_DNA"/>
</dbReference>
<dbReference type="Proteomes" id="UP000050949">
    <property type="component" value="Unassembled WGS sequence"/>
</dbReference>
<feature type="domain" description="BppU N-terminal" evidence="2">
    <location>
        <begin position="2"/>
        <end position="128"/>
    </location>
</feature>
<dbReference type="Gene3D" id="2.60.40.3350">
    <property type="match status" value="1"/>
</dbReference>
<evidence type="ECO:0000313" key="3">
    <source>
        <dbReference type="EMBL" id="KRM29194.1"/>
    </source>
</evidence>
<sequence length="503" mass="53220">MNKQNPNSQRIYLRQSERGLTLVAQLKDVNSQPYDLTGLAVQFKDRKDGGKSVVDSAVEVSDEKTGGISYKLHSQAYAANGYGWFEVLASDGTLVDSTQSFRIITVNDIGATIDNNDYVSGLNGLQDKLQGIVNSAQQTLDNAVSGANTAASNATQTAQAVQALVNDIPNDPKYRGPVGPIGTTGATGPVGPVGPTGATGPIGPAGPAGKDGKDGTGIQLKGTADSVDKLPATGNTAGDTYLVQGHLYIWKNDAWNDGGELQGPKGDDGRSAYQVWLDAGHTGTEEDYLTSLKGATGAPGAKGDTGDTGPAGPAGESAYQVWLDAGHTGTQDDFLATLKGADGKDGTTPDLTPYLKAANDAQLWSGDLDTLQTSGRYWLMNGITHAPITDRWWLVIVIANTSSTSKRVEQIAIDDRYGIAYYRMLANDGWNAWQQLATTTDLTPYLKTADADAKYLTKDQINTLITTAVSDFGQKIVWSGTQSQYDALTPAQRSQYLILGVKK</sequence>
<dbReference type="InterPro" id="IPR018913">
    <property type="entry name" value="BppU_N"/>
</dbReference>
<dbReference type="Pfam" id="PF10651">
    <property type="entry name" value="BppU_N"/>
    <property type="match status" value="1"/>
</dbReference>
<protein>
    <recommendedName>
        <fullName evidence="2">BppU N-terminal domain-containing protein</fullName>
    </recommendedName>
</protein>
<reference evidence="3 4" key="1">
    <citation type="journal article" date="2015" name="Genome Announc.">
        <title>Expanding the biotechnology potential of lactobacilli through comparative genomics of 213 strains and associated genera.</title>
        <authorList>
            <person name="Sun Z."/>
            <person name="Harris H.M."/>
            <person name="McCann A."/>
            <person name="Guo C."/>
            <person name="Argimon S."/>
            <person name="Zhang W."/>
            <person name="Yang X."/>
            <person name="Jeffery I.B."/>
            <person name="Cooney J.C."/>
            <person name="Kagawa T.F."/>
            <person name="Liu W."/>
            <person name="Song Y."/>
            <person name="Salvetti E."/>
            <person name="Wrobel A."/>
            <person name="Rasinkangas P."/>
            <person name="Parkhill J."/>
            <person name="Rea M.C."/>
            <person name="O'Sullivan O."/>
            <person name="Ritari J."/>
            <person name="Douillard F.P."/>
            <person name="Paul Ross R."/>
            <person name="Yang R."/>
            <person name="Briner A.E."/>
            <person name="Felis G.E."/>
            <person name="de Vos W.M."/>
            <person name="Barrangou R."/>
            <person name="Klaenhammer T.R."/>
            <person name="Caufield P.W."/>
            <person name="Cui Y."/>
            <person name="Zhang H."/>
            <person name="O'Toole P.W."/>
        </authorList>
    </citation>
    <scope>NUCLEOTIDE SEQUENCE [LARGE SCALE GENOMIC DNA]</scope>
    <source>
        <strain evidence="3 4">DSM 16991</strain>
    </source>
</reference>
<gene>
    <name evidence="3" type="ORF">FC91_GL001018</name>
</gene>
<comment type="caution">
    <text evidence="3">The sequence shown here is derived from an EMBL/GenBank/DDBJ whole genome shotgun (WGS) entry which is preliminary data.</text>
</comment>
<organism evidence="3 4">
    <name type="scientific">Schleiferilactobacillus harbinensis DSM 16991</name>
    <dbReference type="NCBI Taxonomy" id="1122147"/>
    <lineage>
        <taxon>Bacteria</taxon>
        <taxon>Bacillati</taxon>
        <taxon>Bacillota</taxon>
        <taxon>Bacilli</taxon>
        <taxon>Lactobacillales</taxon>
        <taxon>Lactobacillaceae</taxon>
        <taxon>Schleiferilactobacillus</taxon>
    </lineage>
</organism>
<dbReference type="AlphaFoldDB" id="A0A0R1XGB1"/>
<dbReference type="PANTHER" id="PTHR24637:SF422">
    <property type="entry name" value="COLLAGEN IV NC1 DOMAIN-CONTAINING PROTEIN"/>
    <property type="match status" value="1"/>
</dbReference>
<accession>A0A0R1XGB1</accession>
<dbReference type="CDD" id="cd19958">
    <property type="entry name" value="pyocin_knob"/>
    <property type="match status" value="1"/>
</dbReference>
<proteinExistence type="predicted"/>
<evidence type="ECO:0000256" key="1">
    <source>
        <dbReference type="SAM" id="MobiDB-lite"/>
    </source>
</evidence>
<dbReference type="eggNOG" id="ENOG5033AJ6">
    <property type="taxonomic scope" value="Bacteria"/>
</dbReference>
<name>A0A0R1XGB1_9LACO</name>
<evidence type="ECO:0000259" key="2">
    <source>
        <dbReference type="Pfam" id="PF10651"/>
    </source>
</evidence>
<feature type="region of interest" description="Disordered" evidence="1">
    <location>
        <begin position="294"/>
        <end position="315"/>
    </location>
</feature>
<dbReference type="PANTHER" id="PTHR24637">
    <property type="entry name" value="COLLAGEN"/>
    <property type="match status" value="1"/>
</dbReference>
<evidence type="ECO:0000313" key="4">
    <source>
        <dbReference type="Proteomes" id="UP000050949"/>
    </source>
</evidence>